<accession>A0ACC6Q8Y9</accession>
<protein>
    <submittedName>
        <fullName evidence="1">Uncharacterized protein</fullName>
    </submittedName>
</protein>
<gene>
    <name evidence="1" type="ORF">WKI67_42815</name>
</gene>
<reference evidence="1" key="1">
    <citation type="submission" date="2024-03" db="EMBL/GenBank/DDBJ databases">
        <title>Novel Streptomyces species of biotechnological and ecological value are a feature of Machair soil.</title>
        <authorList>
            <person name="Prole J.R."/>
            <person name="Goodfellow M."/>
            <person name="Allenby N."/>
            <person name="Ward A.C."/>
        </authorList>
    </citation>
    <scope>NUCLEOTIDE SEQUENCE</scope>
    <source>
        <strain evidence="1">MS2.AVA.5</strain>
    </source>
</reference>
<proteinExistence type="predicted"/>
<sequence>MENPDSHTPNERLRDLLKEAQWTGDALAKSINALGAENGLSLHYRRPSVAQWLAGSVPRPPVPQLITEAFSRRLGRLVTAEDAGLSKTRQTLSVRPSQVALQLAWLGDQQPETGGSHIYSMPLLESLIEALSSNEAIPPRPENADRRIGASEISAATAALSLFSSAEQIFGGGRIRPAISTYLATTIAPWLQRPSSPTINRRLLSLAASMSYLSAFSHYDDQNNGTAQRYYACSLQLALAANDTASIALSLRGISVQAHALGHRRKALQAAEAAQQHSRNGAPLLRAAIFGQQAVTAASVGDARQAAAYLLAAEHYLNQASAASEPVGVYHLSSFAHQQAEAAALLGDYGPAEAALHEAIRRRPPIERRSHILTLHKLADLQLAQGNLEAACATWQDFLKGYPYITSGRVDAAYSTMRARLKPFKNFPKVDSILRQPTC</sequence>
<dbReference type="EMBL" id="JBBKAJ010000038">
    <property type="protein sequence ID" value="MEJ8640033.1"/>
    <property type="molecule type" value="Genomic_DNA"/>
</dbReference>
<evidence type="ECO:0000313" key="2">
    <source>
        <dbReference type="Proteomes" id="UP001377168"/>
    </source>
</evidence>
<comment type="caution">
    <text evidence="1">The sequence shown here is derived from an EMBL/GenBank/DDBJ whole genome shotgun (WGS) entry which is preliminary data.</text>
</comment>
<evidence type="ECO:0000313" key="1">
    <source>
        <dbReference type="EMBL" id="MEJ8640033.1"/>
    </source>
</evidence>
<name>A0ACC6Q8Y9_9ACTN</name>
<keyword evidence="2" id="KW-1185">Reference proteome</keyword>
<dbReference type="Proteomes" id="UP001377168">
    <property type="component" value="Unassembled WGS sequence"/>
</dbReference>
<organism evidence="1 2">
    <name type="scientific">Streptomyces achmelvichensis</name>
    <dbReference type="NCBI Taxonomy" id="3134111"/>
    <lineage>
        <taxon>Bacteria</taxon>
        <taxon>Bacillati</taxon>
        <taxon>Actinomycetota</taxon>
        <taxon>Actinomycetes</taxon>
        <taxon>Kitasatosporales</taxon>
        <taxon>Streptomycetaceae</taxon>
        <taxon>Streptomyces</taxon>
    </lineage>
</organism>